<organism evidence="1 2">
    <name type="scientific">Spiromyces aspiralis</name>
    <dbReference type="NCBI Taxonomy" id="68401"/>
    <lineage>
        <taxon>Eukaryota</taxon>
        <taxon>Fungi</taxon>
        <taxon>Fungi incertae sedis</taxon>
        <taxon>Zoopagomycota</taxon>
        <taxon>Kickxellomycotina</taxon>
        <taxon>Kickxellomycetes</taxon>
        <taxon>Kickxellales</taxon>
        <taxon>Kickxellaceae</taxon>
        <taxon>Spiromyces</taxon>
    </lineage>
</organism>
<dbReference type="Proteomes" id="UP001145114">
    <property type="component" value="Unassembled WGS sequence"/>
</dbReference>
<name>A0ACC1HYS0_9FUNG</name>
<evidence type="ECO:0000313" key="1">
    <source>
        <dbReference type="EMBL" id="KAJ1679029.1"/>
    </source>
</evidence>
<sequence>MATGETEIPVKVMNKKSWLTAEQRKTLSGFVAGSIAACGAVTFTNPFEVVKTRLQLQGELAKAATDAAGKPMPRAYKNVFQAFWVISQNEGIRALQKGLGAGYIYQVFLNGTRIGCYGPIKTSLNEAAGKRESMPLNVVAGLICGMLGAAAGSPFYLVKTRMQSYSTFAAVGHQHYYPTFMHGLASVYREHGFKGLYRGMDAAMARAGTGSAVQFASYDKCKELIMNNFGGDFGPANFRTHLLASMVTGFLVCTAMNPFDVISTRMYNQKMSKGKGGALYRNPLECLVRTVSTEGVSSLYKGFFAHYLRIG</sequence>
<keyword evidence="2" id="KW-1185">Reference proteome</keyword>
<accession>A0ACC1HYS0</accession>
<reference evidence="1" key="1">
    <citation type="submission" date="2022-06" db="EMBL/GenBank/DDBJ databases">
        <title>Phylogenomic reconstructions and comparative analyses of Kickxellomycotina fungi.</title>
        <authorList>
            <person name="Reynolds N.K."/>
            <person name="Stajich J.E."/>
            <person name="Barry K."/>
            <person name="Grigoriev I.V."/>
            <person name="Crous P."/>
            <person name="Smith M.E."/>
        </authorList>
    </citation>
    <scope>NUCLEOTIDE SEQUENCE</scope>
    <source>
        <strain evidence="1">RSA 2271</strain>
    </source>
</reference>
<comment type="caution">
    <text evidence="1">The sequence shown here is derived from an EMBL/GenBank/DDBJ whole genome shotgun (WGS) entry which is preliminary data.</text>
</comment>
<evidence type="ECO:0000313" key="2">
    <source>
        <dbReference type="Proteomes" id="UP001145114"/>
    </source>
</evidence>
<protein>
    <submittedName>
        <fullName evidence="1">Mitochondrial oxaloacetate carrier protein</fullName>
    </submittedName>
</protein>
<dbReference type="EMBL" id="JAMZIH010000660">
    <property type="protein sequence ID" value="KAJ1679029.1"/>
    <property type="molecule type" value="Genomic_DNA"/>
</dbReference>
<proteinExistence type="predicted"/>
<gene>
    <name evidence="1" type="primary">OAC1</name>
    <name evidence="1" type="ORF">EV182_002874</name>
</gene>